<comment type="caution">
    <text evidence="1">The sequence shown here is derived from an EMBL/GenBank/DDBJ whole genome shotgun (WGS) entry which is preliminary data.</text>
</comment>
<accession>A0A840RW00</accession>
<dbReference type="AlphaFoldDB" id="A0A840RW00"/>
<name>A0A840RW00_9BURK</name>
<dbReference type="EMBL" id="JACHHQ010000005">
    <property type="protein sequence ID" value="MBB5200599.1"/>
    <property type="molecule type" value="Genomic_DNA"/>
</dbReference>
<keyword evidence="2" id="KW-1185">Reference proteome</keyword>
<protein>
    <submittedName>
        <fullName evidence="1">Uncharacterized protein</fullName>
    </submittedName>
</protein>
<organism evidence="1 2">
    <name type="scientific">Glaciimonas immobilis</name>
    <dbReference type="NCBI Taxonomy" id="728004"/>
    <lineage>
        <taxon>Bacteria</taxon>
        <taxon>Pseudomonadati</taxon>
        <taxon>Pseudomonadota</taxon>
        <taxon>Betaproteobacteria</taxon>
        <taxon>Burkholderiales</taxon>
        <taxon>Oxalobacteraceae</taxon>
        <taxon>Glaciimonas</taxon>
    </lineage>
</organism>
<evidence type="ECO:0000313" key="2">
    <source>
        <dbReference type="Proteomes" id="UP000571084"/>
    </source>
</evidence>
<reference evidence="1 2" key="1">
    <citation type="submission" date="2020-08" db="EMBL/GenBank/DDBJ databases">
        <title>Genomic Encyclopedia of Type Strains, Phase IV (KMG-IV): sequencing the most valuable type-strain genomes for metagenomic binning, comparative biology and taxonomic classification.</title>
        <authorList>
            <person name="Goeker M."/>
        </authorList>
    </citation>
    <scope>NUCLEOTIDE SEQUENCE [LARGE SCALE GENOMIC DNA]</scope>
    <source>
        <strain evidence="1 2">DSM 23240</strain>
    </source>
</reference>
<sequence length="68" mass="7621">MTSVNPLLCKNLKAKIDFRCVPEYAQAKILITEKGLLQARLRAIDKSLRQTEALYPGIVSVARYDIGD</sequence>
<dbReference type="RefSeq" id="WP_168055914.1">
    <property type="nucleotide sequence ID" value="NZ_JAAOZT010000007.1"/>
</dbReference>
<evidence type="ECO:0000313" key="1">
    <source>
        <dbReference type="EMBL" id="MBB5200599.1"/>
    </source>
</evidence>
<proteinExistence type="predicted"/>
<gene>
    <name evidence="1" type="ORF">HNR39_002441</name>
</gene>
<dbReference type="Proteomes" id="UP000571084">
    <property type="component" value="Unassembled WGS sequence"/>
</dbReference>